<comment type="caution">
    <text evidence="1">The sequence shown here is derived from an EMBL/GenBank/DDBJ whole genome shotgun (WGS) entry which is preliminary data.</text>
</comment>
<dbReference type="EMBL" id="CAJVQA010017569">
    <property type="protein sequence ID" value="CAG8749416.1"/>
    <property type="molecule type" value="Genomic_DNA"/>
</dbReference>
<reference evidence="1" key="1">
    <citation type="submission" date="2021-06" db="EMBL/GenBank/DDBJ databases">
        <authorList>
            <person name="Kallberg Y."/>
            <person name="Tangrot J."/>
            <person name="Rosling A."/>
        </authorList>
    </citation>
    <scope>NUCLEOTIDE SEQUENCE</scope>
    <source>
        <strain evidence="1">FL966</strain>
    </source>
</reference>
<evidence type="ECO:0000313" key="2">
    <source>
        <dbReference type="Proteomes" id="UP000789759"/>
    </source>
</evidence>
<organism evidence="1 2">
    <name type="scientific">Cetraspora pellucida</name>
    <dbReference type="NCBI Taxonomy" id="1433469"/>
    <lineage>
        <taxon>Eukaryota</taxon>
        <taxon>Fungi</taxon>
        <taxon>Fungi incertae sedis</taxon>
        <taxon>Mucoromycota</taxon>
        <taxon>Glomeromycotina</taxon>
        <taxon>Glomeromycetes</taxon>
        <taxon>Diversisporales</taxon>
        <taxon>Gigasporaceae</taxon>
        <taxon>Cetraspora</taxon>
    </lineage>
</organism>
<sequence length="43" mass="5166">KLLNVSSLINYELLLTIGHRTTMIFRGWLICFDEFYLYQYGYG</sequence>
<name>A0A9N9NNI5_9GLOM</name>
<dbReference type="AlphaFoldDB" id="A0A9N9NNI5"/>
<keyword evidence="2" id="KW-1185">Reference proteome</keyword>
<proteinExistence type="predicted"/>
<gene>
    <name evidence="1" type="ORF">CPELLU_LOCUS14605</name>
</gene>
<accession>A0A9N9NNI5</accession>
<evidence type="ECO:0000313" key="1">
    <source>
        <dbReference type="EMBL" id="CAG8749416.1"/>
    </source>
</evidence>
<dbReference type="Proteomes" id="UP000789759">
    <property type="component" value="Unassembled WGS sequence"/>
</dbReference>
<feature type="non-terminal residue" evidence="1">
    <location>
        <position position="1"/>
    </location>
</feature>
<protein>
    <submittedName>
        <fullName evidence="1">6292_t:CDS:1</fullName>
    </submittedName>
</protein>